<evidence type="ECO:0000256" key="1">
    <source>
        <dbReference type="SAM" id="MobiDB-lite"/>
    </source>
</evidence>
<reference evidence="2" key="1">
    <citation type="submission" date="2023-11" db="EMBL/GenBank/DDBJ databases">
        <authorList>
            <person name="De Vega J J."/>
            <person name="De Vega J J."/>
        </authorList>
    </citation>
    <scope>NUCLEOTIDE SEQUENCE</scope>
</reference>
<gene>
    <name evidence="2" type="ORF">MYCIT1_LOCUS20150</name>
</gene>
<name>A0AAD2K291_9AGAR</name>
<keyword evidence="3" id="KW-1185">Reference proteome</keyword>
<accession>A0AAD2K291</accession>
<organism evidence="2 3">
    <name type="scientific">Mycena citricolor</name>
    <dbReference type="NCBI Taxonomy" id="2018698"/>
    <lineage>
        <taxon>Eukaryota</taxon>
        <taxon>Fungi</taxon>
        <taxon>Dikarya</taxon>
        <taxon>Basidiomycota</taxon>
        <taxon>Agaricomycotina</taxon>
        <taxon>Agaricomycetes</taxon>
        <taxon>Agaricomycetidae</taxon>
        <taxon>Agaricales</taxon>
        <taxon>Marasmiineae</taxon>
        <taxon>Mycenaceae</taxon>
        <taxon>Mycena</taxon>
    </lineage>
</organism>
<comment type="caution">
    <text evidence="2">The sequence shown here is derived from an EMBL/GenBank/DDBJ whole genome shotgun (WGS) entry which is preliminary data.</text>
</comment>
<evidence type="ECO:0000313" key="3">
    <source>
        <dbReference type="Proteomes" id="UP001295794"/>
    </source>
</evidence>
<protein>
    <submittedName>
        <fullName evidence="2">Uncharacterized protein</fullName>
    </submittedName>
</protein>
<dbReference type="EMBL" id="CAVNYO010000397">
    <property type="protein sequence ID" value="CAK5273596.1"/>
    <property type="molecule type" value="Genomic_DNA"/>
</dbReference>
<dbReference type="Proteomes" id="UP001295794">
    <property type="component" value="Unassembled WGS sequence"/>
</dbReference>
<dbReference type="AlphaFoldDB" id="A0AAD2K291"/>
<sequence>MDADRGQIAPGAKESRHLALHPEVGELITSMSVSCCPENPE</sequence>
<proteinExistence type="predicted"/>
<feature type="region of interest" description="Disordered" evidence="1">
    <location>
        <begin position="1"/>
        <end position="20"/>
    </location>
</feature>
<evidence type="ECO:0000313" key="2">
    <source>
        <dbReference type="EMBL" id="CAK5273596.1"/>
    </source>
</evidence>